<evidence type="ECO:0000313" key="2">
    <source>
        <dbReference type="EMBL" id="KAJ7302020.1"/>
    </source>
</evidence>
<proteinExistence type="predicted"/>
<protein>
    <submittedName>
        <fullName evidence="2">Uncharacterized protein</fullName>
    </submittedName>
</protein>
<comment type="caution">
    <text evidence="2">The sequence shown here is derived from an EMBL/GenBank/DDBJ whole genome shotgun (WGS) entry which is preliminary data.</text>
</comment>
<dbReference type="AlphaFoldDB" id="A0AAD6YZ86"/>
<evidence type="ECO:0000256" key="1">
    <source>
        <dbReference type="SAM" id="MobiDB-lite"/>
    </source>
</evidence>
<dbReference type="EMBL" id="JARIHO010000122">
    <property type="protein sequence ID" value="KAJ7302020.1"/>
    <property type="molecule type" value="Genomic_DNA"/>
</dbReference>
<dbReference type="Proteomes" id="UP001218218">
    <property type="component" value="Unassembled WGS sequence"/>
</dbReference>
<keyword evidence="3" id="KW-1185">Reference proteome</keyword>
<feature type="region of interest" description="Disordered" evidence="1">
    <location>
        <begin position="195"/>
        <end position="215"/>
    </location>
</feature>
<sequence length="215" mass="23864">MISALTYRSPSSTQDTDVLVQKTLFEFCPGHYIRSNFDIADYTLCQSITVMLRGGKRYKRTLFSPEKRSNAGFSADPFRREFMWSGPITDAPASFRSREAFQAPIGVINYVVNTGSHPSMLNDCDQNPLDEPLMHHSQDRGRVMACNNGAFVVASFGIISPFGKSRTIIFASCSNQGEKILGICSISSQDARLSHGPRRSQEKACIKARTGRKPL</sequence>
<name>A0AAD6YZ86_9AGAR</name>
<accession>A0AAD6YZ86</accession>
<organism evidence="2 3">
    <name type="scientific">Mycena albidolilacea</name>
    <dbReference type="NCBI Taxonomy" id="1033008"/>
    <lineage>
        <taxon>Eukaryota</taxon>
        <taxon>Fungi</taxon>
        <taxon>Dikarya</taxon>
        <taxon>Basidiomycota</taxon>
        <taxon>Agaricomycotina</taxon>
        <taxon>Agaricomycetes</taxon>
        <taxon>Agaricomycetidae</taxon>
        <taxon>Agaricales</taxon>
        <taxon>Marasmiineae</taxon>
        <taxon>Mycenaceae</taxon>
        <taxon>Mycena</taxon>
    </lineage>
</organism>
<evidence type="ECO:0000313" key="3">
    <source>
        <dbReference type="Proteomes" id="UP001218218"/>
    </source>
</evidence>
<reference evidence="2" key="1">
    <citation type="submission" date="2023-03" db="EMBL/GenBank/DDBJ databases">
        <title>Massive genome expansion in bonnet fungi (Mycena s.s.) driven by repeated elements and novel gene families across ecological guilds.</title>
        <authorList>
            <consortium name="Lawrence Berkeley National Laboratory"/>
            <person name="Harder C.B."/>
            <person name="Miyauchi S."/>
            <person name="Viragh M."/>
            <person name="Kuo A."/>
            <person name="Thoen E."/>
            <person name="Andreopoulos B."/>
            <person name="Lu D."/>
            <person name="Skrede I."/>
            <person name="Drula E."/>
            <person name="Henrissat B."/>
            <person name="Morin E."/>
            <person name="Kohler A."/>
            <person name="Barry K."/>
            <person name="LaButti K."/>
            <person name="Morin E."/>
            <person name="Salamov A."/>
            <person name="Lipzen A."/>
            <person name="Mereny Z."/>
            <person name="Hegedus B."/>
            <person name="Baldrian P."/>
            <person name="Stursova M."/>
            <person name="Weitz H."/>
            <person name="Taylor A."/>
            <person name="Grigoriev I.V."/>
            <person name="Nagy L.G."/>
            <person name="Martin F."/>
            <person name="Kauserud H."/>
        </authorList>
    </citation>
    <scope>NUCLEOTIDE SEQUENCE</scope>
    <source>
        <strain evidence="2">CBHHK002</strain>
    </source>
</reference>
<gene>
    <name evidence="2" type="ORF">DFH08DRAFT_906137</name>
</gene>
<feature type="non-terminal residue" evidence="2">
    <location>
        <position position="215"/>
    </location>
</feature>